<dbReference type="Proteomes" id="UP000037507">
    <property type="component" value="Unassembled WGS sequence"/>
</dbReference>
<dbReference type="Gene3D" id="2.40.30.170">
    <property type="match status" value="1"/>
</dbReference>
<dbReference type="Pfam" id="PF25988">
    <property type="entry name" value="HH_CyaD"/>
    <property type="match status" value="1"/>
</dbReference>
<keyword evidence="8 9" id="KW-0472">Membrane</keyword>
<evidence type="ECO:0000256" key="6">
    <source>
        <dbReference type="ARBA" id="ARBA00022692"/>
    </source>
</evidence>
<keyword evidence="13" id="KW-1185">Reference proteome</keyword>
<evidence type="ECO:0000256" key="1">
    <source>
        <dbReference type="ARBA" id="ARBA00004377"/>
    </source>
</evidence>
<feature type="domain" description="AprE-like beta-barrel" evidence="11">
    <location>
        <begin position="364"/>
        <end position="451"/>
    </location>
</feature>
<dbReference type="InterPro" id="IPR058982">
    <property type="entry name" value="Beta-barrel_AprE"/>
</dbReference>
<feature type="transmembrane region" description="Helical" evidence="9">
    <location>
        <begin position="62"/>
        <end position="82"/>
    </location>
</feature>
<keyword evidence="5 9" id="KW-0997">Cell inner membrane</keyword>
<dbReference type="AlphaFoldDB" id="A0A2T7UH74"/>
<dbReference type="InterPro" id="IPR006144">
    <property type="entry name" value="Secretion_HlyD_CS"/>
</dbReference>
<evidence type="ECO:0000313" key="13">
    <source>
        <dbReference type="Proteomes" id="UP000037507"/>
    </source>
</evidence>
<evidence type="ECO:0000256" key="5">
    <source>
        <dbReference type="ARBA" id="ARBA00022519"/>
    </source>
</evidence>
<feature type="domain" description="CyaD-like alpha-helical hairpin" evidence="10">
    <location>
        <begin position="130"/>
        <end position="322"/>
    </location>
</feature>
<dbReference type="SUPFAM" id="SSF111369">
    <property type="entry name" value="HlyD-like secretion proteins"/>
    <property type="match status" value="1"/>
</dbReference>
<dbReference type="PROSITE" id="PS00543">
    <property type="entry name" value="HLYD_FAMILY"/>
    <property type="match status" value="1"/>
</dbReference>
<dbReference type="Gene3D" id="2.40.50.100">
    <property type="match status" value="1"/>
</dbReference>
<dbReference type="PANTHER" id="PTHR30386:SF27">
    <property type="entry name" value="MEMBRANE FUSION PROTEIN (MFP) FAMILY PROTEIN"/>
    <property type="match status" value="1"/>
</dbReference>
<comment type="similarity">
    <text evidence="2 9">Belongs to the membrane fusion protein (MFP) (TC 8.A.1) family.</text>
</comment>
<keyword evidence="6 9" id="KW-0812">Transmembrane</keyword>
<gene>
    <name evidence="12" type="ORF">H663_003080</name>
</gene>
<comment type="subcellular location">
    <subcellularLocation>
        <location evidence="1 9">Cell inner membrane</location>
        <topology evidence="1 9">Single-pass membrane protein</topology>
    </subcellularLocation>
</comment>
<proteinExistence type="inferred from homology"/>
<dbReference type="GO" id="GO:0005886">
    <property type="term" value="C:plasma membrane"/>
    <property type="evidence" value="ECO:0007669"/>
    <property type="project" value="UniProtKB-SubCell"/>
</dbReference>
<keyword evidence="3 9" id="KW-0813">Transport</keyword>
<reference evidence="12" key="1">
    <citation type="submission" date="2017-04" db="EMBL/GenBank/DDBJ databases">
        <title>Unexpected and diverse lifestyles within the genus Limnohabitans.</title>
        <authorList>
            <person name="Kasalicky V."/>
            <person name="Mehrshad M."/>
            <person name="Andrei S.-A."/>
            <person name="Salcher M."/>
            <person name="Kratochvilova H."/>
            <person name="Simek K."/>
            <person name="Ghai R."/>
        </authorList>
    </citation>
    <scope>NUCLEOTIDE SEQUENCE [LARGE SCALE GENOMIC DNA]</scope>
    <source>
        <strain evidence="12">II-D5</strain>
    </source>
</reference>
<organism evidence="12 13">
    <name type="scientific">Limnohabitans planktonicus II-D5</name>
    <dbReference type="NCBI Taxonomy" id="1293045"/>
    <lineage>
        <taxon>Bacteria</taxon>
        <taxon>Pseudomonadati</taxon>
        <taxon>Pseudomonadota</taxon>
        <taxon>Betaproteobacteria</taxon>
        <taxon>Burkholderiales</taxon>
        <taxon>Comamonadaceae</taxon>
        <taxon>Limnohabitans</taxon>
    </lineage>
</organism>
<dbReference type="InterPro" id="IPR059040">
    <property type="entry name" value="HH_CyaD-like"/>
</dbReference>
<evidence type="ECO:0000256" key="2">
    <source>
        <dbReference type="ARBA" id="ARBA00009477"/>
    </source>
</evidence>
<evidence type="ECO:0000256" key="8">
    <source>
        <dbReference type="ARBA" id="ARBA00023136"/>
    </source>
</evidence>
<evidence type="ECO:0000256" key="9">
    <source>
        <dbReference type="RuleBase" id="RU365093"/>
    </source>
</evidence>
<dbReference type="OrthoDB" id="9775513at2"/>
<protein>
    <recommendedName>
        <fullName evidence="9">Membrane fusion protein (MFP) family protein</fullName>
    </recommendedName>
</protein>
<evidence type="ECO:0000256" key="7">
    <source>
        <dbReference type="ARBA" id="ARBA00022989"/>
    </source>
</evidence>
<keyword evidence="7 9" id="KW-1133">Transmembrane helix</keyword>
<evidence type="ECO:0000259" key="11">
    <source>
        <dbReference type="Pfam" id="PF26002"/>
    </source>
</evidence>
<comment type="caution">
    <text evidence="12">The sequence shown here is derived from an EMBL/GenBank/DDBJ whole genome shotgun (WGS) entry which is preliminary data.</text>
</comment>
<evidence type="ECO:0000256" key="3">
    <source>
        <dbReference type="ARBA" id="ARBA00022448"/>
    </source>
</evidence>
<dbReference type="PRINTS" id="PR01490">
    <property type="entry name" value="RTXTOXIND"/>
</dbReference>
<dbReference type="EMBL" id="LFYT02000003">
    <property type="protein sequence ID" value="PVE43961.1"/>
    <property type="molecule type" value="Genomic_DNA"/>
</dbReference>
<dbReference type="NCBIfam" id="TIGR01843">
    <property type="entry name" value="type_I_hlyD"/>
    <property type="match status" value="1"/>
</dbReference>
<evidence type="ECO:0000313" key="12">
    <source>
        <dbReference type="EMBL" id="PVE43961.1"/>
    </source>
</evidence>
<dbReference type="InterPro" id="IPR010129">
    <property type="entry name" value="T1SS_HlyD"/>
</dbReference>
<evidence type="ECO:0000259" key="10">
    <source>
        <dbReference type="Pfam" id="PF25988"/>
    </source>
</evidence>
<sequence>MTEGSRRHALYELWARYRAVWSAVWADRKQLDGPPRSEDEVAFLPAALSLQETPPHPLPRRLAWLLMILFVIALLWACLGKVDIVAVASGRIVVSDRTKVIQPLEASVVRQVLVKDGDHVKAGQVLVELDATMAEADLSSVREQLLAALSDELRSKALLKALEGGQPSLPDQFDQGLSAVLLRQQLQAEWQDIVSKRGKLQAEIFRKQAELATARELVTKLEATVPLSRQRETDYQTLVGQGFISGHATQDRTRERIELERDLSAQRARVLEAQAGLAESSQALTAYQAETRRTLHERQFVSSTKRAQLQAEGAKAEQRERLTLLKAPVSGVVQQLAIHSVGGVVTSAQPLMVLVPDAEEVTALVQVANLDIGFVNPGQVAEIKLETFPYTLYGAVPARVTVLGSDAVTDEKTGVSTYPATLTLERKHMRVDGKAVSISPGMNVTAEIKTGQRRIIEFFLSPIVKAGRESLRER</sequence>
<dbReference type="Pfam" id="PF26002">
    <property type="entry name" value="Beta-barrel_AprE"/>
    <property type="match status" value="1"/>
</dbReference>
<dbReference type="RefSeq" id="WP_053176649.1">
    <property type="nucleotide sequence ID" value="NZ_LFYT02000003.1"/>
</dbReference>
<accession>A0A2T7UH74</accession>
<name>A0A2T7UH74_9BURK</name>
<dbReference type="STRING" id="1293045.H663_19955"/>
<evidence type="ECO:0000256" key="4">
    <source>
        <dbReference type="ARBA" id="ARBA00022475"/>
    </source>
</evidence>
<dbReference type="InterPro" id="IPR050739">
    <property type="entry name" value="MFP"/>
</dbReference>
<dbReference type="PANTHER" id="PTHR30386">
    <property type="entry name" value="MEMBRANE FUSION SUBUNIT OF EMRAB-TOLC MULTIDRUG EFFLUX PUMP"/>
    <property type="match status" value="1"/>
</dbReference>
<dbReference type="GO" id="GO:0009306">
    <property type="term" value="P:protein secretion"/>
    <property type="evidence" value="ECO:0007669"/>
    <property type="project" value="InterPro"/>
</dbReference>
<keyword evidence="4 9" id="KW-1003">Cell membrane</keyword>